<dbReference type="eggNOG" id="COG2385">
    <property type="taxonomic scope" value="Bacteria"/>
</dbReference>
<evidence type="ECO:0000256" key="1">
    <source>
        <dbReference type="SAM" id="MobiDB-lite"/>
    </source>
</evidence>
<feature type="compositionally biased region" description="Acidic residues" evidence="1">
    <location>
        <begin position="29"/>
        <end position="42"/>
    </location>
</feature>
<reference evidence="4" key="1">
    <citation type="journal article" date="2016" name="Genome Announc.">
        <title>Complete genome sequence of Alkaliphilus metalliredigens strain QYMF, an alkaliphilic and metal-reducing bacterium isolated from borax-contaminated leachate ponds.</title>
        <authorList>
            <person name="Hwang C."/>
            <person name="Copeland A."/>
            <person name="Lucas S."/>
            <person name="Lapidus A."/>
            <person name="Barry K."/>
            <person name="Detter J.C."/>
            <person name="Glavina Del Rio T."/>
            <person name="Hammon N."/>
            <person name="Israni S."/>
            <person name="Dalin E."/>
            <person name="Tice H."/>
            <person name="Pitluck S."/>
            <person name="Chertkov O."/>
            <person name="Brettin T."/>
            <person name="Bruce D."/>
            <person name="Han C."/>
            <person name="Schmutz J."/>
            <person name="Larimer F."/>
            <person name="Land M.L."/>
            <person name="Hauser L."/>
            <person name="Kyrpides N."/>
            <person name="Mikhailova N."/>
            <person name="Ye Q."/>
            <person name="Zhou J."/>
            <person name="Richardson P."/>
            <person name="Fields M.W."/>
        </authorList>
    </citation>
    <scope>NUCLEOTIDE SEQUENCE [LARGE SCALE GENOMIC DNA]</scope>
    <source>
        <strain evidence="4">QYMF</strain>
    </source>
</reference>
<dbReference type="KEGG" id="amt:Amet_0168"/>
<accession>A6TJN7</accession>
<feature type="region of interest" description="Disordered" evidence="1">
    <location>
        <begin position="28"/>
        <end position="52"/>
    </location>
</feature>
<dbReference type="RefSeq" id="WP_011971314.1">
    <property type="nucleotide sequence ID" value="NC_009633.1"/>
</dbReference>
<organism evidence="3 4">
    <name type="scientific">Alkaliphilus metalliredigens (strain QYMF)</name>
    <dbReference type="NCBI Taxonomy" id="293826"/>
    <lineage>
        <taxon>Bacteria</taxon>
        <taxon>Bacillati</taxon>
        <taxon>Bacillota</taxon>
        <taxon>Clostridia</taxon>
        <taxon>Peptostreptococcales</taxon>
        <taxon>Natronincolaceae</taxon>
        <taxon>Alkaliphilus</taxon>
    </lineage>
</organism>
<dbReference type="AlphaFoldDB" id="A6TJN7"/>
<dbReference type="InterPro" id="IPR013486">
    <property type="entry name" value="SpoIID/LytB"/>
</dbReference>
<dbReference type="PROSITE" id="PS51257">
    <property type="entry name" value="PROKAR_LIPOPROTEIN"/>
    <property type="match status" value="1"/>
</dbReference>
<gene>
    <name evidence="3" type="ordered locus">Amet_0168</name>
</gene>
<protein>
    <submittedName>
        <fullName evidence="3">SpoIID/LytB domain protein</fullName>
    </submittedName>
</protein>
<feature type="domain" description="Sporulation stage II protein D amidase enhancer LytB N-terminal" evidence="2">
    <location>
        <begin position="65"/>
        <end position="157"/>
    </location>
</feature>
<dbReference type="NCBIfam" id="TIGR02669">
    <property type="entry name" value="SpoIID_LytB"/>
    <property type="match status" value="1"/>
</dbReference>
<name>A6TJN7_ALKMQ</name>
<dbReference type="OrthoDB" id="9794671at2"/>
<dbReference type="HOGENOM" id="CLU_021203_1_1_9"/>
<dbReference type="Proteomes" id="UP000001572">
    <property type="component" value="Chromosome"/>
</dbReference>
<evidence type="ECO:0000259" key="2">
    <source>
        <dbReference type="Pfam" id="PF08486"/>
    </source>
</evidence>
<evidence type="ECO:0000313" key="4">
    <source>
        <dbReference type="Proteomes" id="UP000001572"/>
    </source>
</evidence>
<keyword evidence="4" id="KW-1185">Reference proteome</keyword>
<evidence type="ECO:0000313" key="3">
    <source>
        <dbReference type="EMBL" id="ABR46405.1"/>
    </source>
</evidence>
<dbReference type="GO" id="GO:0030435">
    <property type="term" value="P:sporulation resulting in formation of a cellular spore"/>
    <property type="evidence" value="ECO:0007669"/>
    <property type="project" value="InterPro"/>
</dbReference>
<dbReference type="InterPro" id="IPR013693">
    <property type="entry name" value="SpoIID/LytB_N"/>
</dbReference>
<dbReference type="STRING" id="293826.Amet_0168"/>
<dbReference type="Pfam" id="PF08486">
    <property type="entry name" value="SpoIID"/>
    <property type="match status" value="1"/>
</dbReference>
<sequence length="331" mass="36436">MLKFRKISILFFVMILIVALIGCRAAERPEDDQTPDQAEEGEQPPIPDEITRGEGEEPVLKVYIHETGEIREMSIEEYLIPVVAGEMTNDWPEEALAAQAILARTFVMEFITDKGGSKYEGAHVSTDIEEAQAWSEEEVNDLVTQAVETTRGQVMVYEGQYVKSWFHAHAGMQTATAQEGLGFEAEEPPYIQVIESPDSQEAPEDDANWTETFTKAEIIAAAQESGQEPGDFTAIEVAETGPSGRATQLQIGEATVAAPAFRIALDSTRMKSTKLESVQVEGDQVTMSGTGYGHGVGMSQWGAYQMAQDGSSAEDIVNHYFKDVQIMKLWE</sequence>
<dbReference type="EMBL" id="CP000724">
    <property type="protein sequence ID" value="ABR46405.1"/>
    <property type="molecule type" value="Genomic_DNA"/>
</dbReference>
<proteinExistence type="predicted"/>